<evidence type="ECO:0000256" key="1">
    <source>
        <dbReference type="ARBA" id="ARBA00022553"/>
    </source>
</evidence>
<reference evidence="4 5" key="1">
    <citation type="submission" date="2023-08" db="EMBL/GenBank/DDBJ databases">
        <title>Implementing the SeqCode for naming new Mesorhizobium species isolated from Vachellia karroo root nodules.</title>
        <authorList>
            <person name="Van Lill M."/>
        </authorList>
    </citation>
    <scope>NUCLEOTIDE SEQUENCE [LARGE SCALE GENOMIC DNA]</scope>
    <source>
        <strain evidence="4 5">VK22B</strain>
    </source>
</reference>
<dbReference type="InterPro" id="IPR050595">
    <property type="entry name" value="Bact_response_regulator"/>
</dbReference>
<organism evidence="4 5">
    <name type="scientific">Mesorhizobium captivum</name>
    <dbReference type="NCBI Taxonomy" id="3072319"/>
    <lineage>
        <taxon>Bacteria</taxon>
        <taxon>Pseudomonadati</taxon>
        <taxon>Pseudomonadota</taxon>
        <taxon>Alphaproteobacteria</taxon>
        <taxon>Hyphomicrobiales</taxon>
        <taxon>Phyllobacteriaceae</taxon>
        <taxon>Mesorhizobium</taxon>
    </lineage>
</organism>
<dbReference type="Pfam" id="PF00072">
    <property type="entry name" value="Response_reg"/>
    <property type="match status" value="1"/>
</dbReference>
<evidence type="ECO:0000256" key="2">
    <source>
        <dbReference type="PROSITE-ProRule" id="PRU00169"/>
    </source>
</evidence>
<feature type="domain" description="Response regulatory" evidence="3">
    <location>
        <begin position="6"/>
        <end position="120"/>
    </location>
</feature>
<comment type="caution">
    <text evidence="4">The sequence shown here is derived from an EMBL/GenBank/DDBJ whole genome shotgun (WGS) entry which is preliminary data.</text>
</comment>
<evidence type="ECO:0000313" key="4">
    <source>
        <dbReference type="EMBL" id="MDX8494807.1"/>
    </source>
</evidence>
<dbReference type="Gene3D" id="3.40.50.2300">
    <property type="match status" value="1"/>
</dbReference>
<protein>
    <submittedName>
        <fullName evidence="4">Response regulator</fullName>
    </submittedName>
</protein>
<dbReference type="SUPFAM" id="SSF52172">
    <property type="entry name" value="CheY-like"/>
    <property type="match status" value="1"/>
</dbReference>
<keyword evidence="1 2" id="KW-0597">Phosphoprotein</keyword>
<keyword evidence="5" id="KW-1185">Reference proteome</keyword>
<proteinExistence type="predicted"/>
<name>A0ABU4Z6A0_9HYPH</name>
<sequence length="130" mass="14340">MMNKVLVSVVEDDRSFRESMGRLMRALGYTVEIFSSATEFLASPRLAETACLIADINMPVMTGLELHRRLIDTDRAIPTILMTAFPNDVDRARALNDGVVCYLGKPVDEERLTQCVCAALRSGDPSEADS</sequence>
<dbReference type="Proteomes" id="UP001271249">
    <property type="component" value="Unassembled WGS sequence"/>
</dbReference>
<feature type="modified residue" description="4-aspartylphosphate" evidence="2">
    <location>
        <position position="55"/>
    </location>
</feature>
<evidence type="ECO:0000259" key="3">
    <source>
        <dbReference type="PROSITE" id="PS50110"/>
    </source>
</evidence>
<gene>
    <name evidence="4" type="ORF">RFN29_24905</name>
</gene>
<accession>A0ABU4Z6A0</accession>
<evidence type="ECO:0000313" key="5">
    <source>
        <dbReference type="Proteomes" id="UP001271249"/>
    </source>
</evidence>
<dbReference type="PANTHER" id="PTHR44591">
    <property type="entry name" value="STRESS RESPONSE REGULATOR PROTEIN 1"/>
    <property type="match status" value="1"/>
</dbReference>
<dbReference type="PANTHER" id="PTHR44591:SF25">
    <property type="entry name" value="CHEMOTAXIS TWO-COMPONENT RESPONSE REGULATOR"/>
    <property type="match status" value="1"/>
</dbReference>
<dbReference type="InterPro" id="IPR011006">
    <property type="entry name" value="CheY-like_superfamily"/>
</dbReference>
<dbReference type="RefSeq" id="WP_320228601.1">
    <property type="nucleotide sequence ID" value="NZ_JAVIJC010000030.1"/>
</dbReference>
<dbReference type="InterPro" id="IPR001789">
    <property type="entry name" value="Sig_transdc_resp-reg_receiver"/>
</dbReference>
<dbReference type="PROSITE" id="PS50110">
    <property type="entry name" value="RESPONSE_REGULATORY"/>
    <property type="match status" value="1"/>
</dbReference>
<dbReference type="SMART" id="SM00448">
    <property type="entry name" value="REC"/>
    <property type="match status" value="1"/>
</dbReference>
<dbReference type="EMBL" id="JAVIJC010000030">
    <property type="protein sequence ID" value="MDX8494807.1"/>
    <property type="molecule type" value="Genomic_DNA"/>
</dbReference>